<keyword evidence="3" id="KW-1185">Reference proteome</keyword>
<name>A0CAA2_PARTE</name>
<sequence>MNPTYDLLGMIAHVEQQIALLLKVKSKEQQQVPNQNIEDQPLIVSVEERYERNSSCSSQKTLSDNTSQVLLNQLQSNFEVIKRGINELLAYNKNDQYDQLKNNLNKKQGKNNFFVRSENTYDSNQNKEIQKNLKLDVKGTQASINSYTSQMNQLTQELKQILSSKTISDLQMKQRIQQLEQQHEELRKNFFSFRQMQESITQLLQFDTCLQDTLRQCKTKCERKY</sequence>
<accession>A0CAA2</accession>
<organism evidence="2 3">
    <name type="scientific">Paramecium tetraurelia</name>
    <dbReference type="NCBI Taxonomy" id="5888"/>
    <lineage>
        <taxon>Eukaryota</taxon>
        <taxon>Sar</taxon>
        <taxon>Alveolata</taxon>
        <taxon>Ciliophora</taxon>
        <taxon>Intramacronucleata</taxon>
        <taxon>Oligohymenophorea</taxon>
        <taxon>Peniculida</taxon>
        <taxon>Parameciidae</taxon>
        <taxon>Paramecium</taxon>
    </lineage>
</organism>
<feature type="coiled-coil region" evidence="1">
    <location>
        <begin position="137"/>
        <end position="196"/>
    </location>
</feature>
<evidence type="ECO:0000313" key="3">
    <source>
        <dbReference type="Proteomes" id="UP000000600"/>
    </source>
</evidence>
<dbReference type="GeneID" id="5020901"/>
<dbReference type="InParanoid" id="A0CAA2"/>
<gene>
    <name evidence="2" type="ORF">GSPATT00036499001</name>
</gene>
<dbReference type="HOGENOM" id="CLU_1231914_0_0_1"/>
<reference evidence="2 3" key="1">
    <citation type="journal article" date="2006" name="Nature">
        <title>Global trends of whole-genome duplications revealed by the ciliate Paramecium tetraurelia.</title>
        <authorList>
            <consortium name="Genoscope"/>
            <person name="Aury J.-M."/>
            <person name="Jaillon O."/>
            <person name="Duret L."/>
            <person name="Noel B."/>
            <person name="Jubin C."/>
            <person name="Porcel B.M."/>
            <person name="Segurens B."/>
            <person name="Daubin V."/>
            <person name="Anthouard V."/>
            <person name="Aiach N."/>
            <person name="Arnaiz O."/>
            <person name="Billaut A."/>
            <person name="Beisson J."/>
            <person name="Blanc I."/>
            <person name="Bouhouche K."/>
            <person name="Camara F."/>
            <person name="Duharcourt S."/>
            <person name="Guigo R."/>
            <person name="Gogendeau D."/>
            <person name="Katinka M."/>
            <person name="Keller A.-M."/>
            <person name="Kissmehl R."/>
            <person name="Klotz C."/>
            <person name="Koll F."/>
            <person name="Le Moue A."/>
            <person name="Lepere C."/>
            <person name="Malinsky S."/>
            <person name="Nowacki M."/>
            <person name="Nowak J.K."/>
            <person name="Plattner H."/>
            <person name="Poulain J."/>
            <person name="Ruiz F."/>
            <person name="Serrano V."/>
            <person name="Zagulski M."/>
            <person name="Dessen P."/>
            <person name="Betermier M."/>
            <person name="Weissenbach J."/>
            <person name="Scarpelli C."/>
            <person name="Schachter V."/>
            <person name="Sperling L."/>
            <person name="Meyer E."/>
            <person name="Cohen J."/>
            <person name="Wincker P."/>
        </authorList>
    </citation>
    <scope>NUCLEOTIDE SEQUENCE [LARGE SCALE GENOMIC DNA]</scope>
    <source>
        <strain evidence="2 3">Stock d4-2</strain>
    </source>
</reference>
<proteinExistence type="predicted"/>
<dbReference type="EMBL" id="CT868053">
    <property type="protein sequence ID" value="CAK67719.1"/>
    <property type="molecule type" value="Genomic_DNA"/>
</dbReference>
<evidence type="ECO:0000256" key="1">
    <source>
        <dbReference type="SAM" id="Coils"/>
    </source>
</evidence>
<dbReference type="OrthoDB" id="10383037at2759"/>
<protein>
    <recommendedName>
        <fullName evidence="4">Syntaxin N-terminal domain-containing protein</fullName>
    </recommendedName>
</protein>
<dbReference type="AlphaFoldDB" id="A0CAA2"/>
<dbReference type="Proteomes" id="UP000000600">
    <property type="component" value="Unassembled WGS sequence"/>
</dbReference>
<evidence type="ECO:0008006" key="4">
    <source>
        <dbReference type="Google" id="ProtNLM"/>
    </source>
</evidence>
<keyword evidence="1" id="KW-0175">Coiled coil</keyword>
<dbReference type="KEGG" id="ptm:GSPATT00036499001"/>
<dbReference type="OMA" id="MNPTYDL"/>
<evidence type="ECO:0000313" key="2">
    <source>
        <dbReference type="EMBL" id="CAK67719.1"/>
    </source>
</evidence>
<dbReference type="RefSeq" id="XP_001435116.1">
    <property type="nucleotide sequence ID" value="XM_001435079.1"/>
</dbReference>